<organism evidence="2 3">
    <name type="scientific">Trichonephila clavata</name>
    <name type="common">Joro spider</name>
    <name type="synonym">Nephila clavata</name>
    <dbReference type="NCBI Taxonomy" id="2740835"/>
    <lineage>
        <taxon>Eukaryota</taxon>
        <taxon>Metazoa</taxon>
        <taxon>Ecdysozoa</taxon>
        <taxon>Arthropoda</taxon>
        <taxon>Chelicerata</taxon>
        <taxon>Arachnida</taxon>
        <taxon>Araneae</taxon>
        <taxon>Araneomorphae</taxon>
        <taxon>Entelegynae</taxon>
        <taxon>Araneoidea</taxon>
        <taxon>Nephilidae</taxon>
        <taxon>Trichonephila</taxon>
    </lineage>
</organism>
<evidence type="ECO:0000313" key="3">
    <source>
        <dbReference type="Proteomes" id="UP000887116"/>
    </source>
</evidence>
<dbReference type="Proteomes" id="UP000887116">
    <property type="component" value="Unassembled WGS sequence"/>
</dbReference>
<protein>
    <submittedName>
        <fullName evidence="2">Uncharacterized protein</fullName>
    </submittedName>
</protein>
<evidence type="ECO:0000256" key="1">
    <source>
        <dbReference type="SAM" id="MobiDB-lite"/>
    </source>
</evidence>
<dbReference type="AlphaFoldDB" id="A0A8X6J1V0"/>
<comment type="caution">
    <text evidence="2">The sequence shown here is derived from an EMBL/GenBank/DDBJ whole genome shotgun (WGS) entry which is preliminary data.</text>
</comment>
<accession>A0A8X6J1V0</accession>
<dbReference type="OrthoDB" id="10328842at2759"/>
<proteinExistence type="predicted"/>
<reference evidence="2" key="1">
    <citation type="submission" date="2020-07" db="EMBL/GenBank/DDBJ databases">
        <title>Multicomponent nature underlies the extraordinary mechanical properties of spider dragline silk.</title>
        <authorList>
            <person name="Kono N."/>
            <person name="Nakamura H."/>
            <person name="Mori M."/>
            <person name="Yoshida Y."/>
            <person name="Ohtoshi R."/>
            <person name="Malay A.D."/>
            <person name="Moran D.A.P."/>
            <person name="Tomita M."/>
            <person name="Numata K."/>
            <person name="Arakawa K."/>
        </authorList>
    </citation>
    <scope>NUCLEOTIDE SEQUENCE</scope>
</reference>
<evidence type="ECO:0000313" key="2">
    <source>
        <dbReference type="EMBL" id="GFR06293.1"/>
    </source>
</evidence>
<keyword evidence="3" id="KW-1185">Reference proteome</keyword>
<gene>
    <name evidence="2" type="ORF">TNCT_243511</name>
</gene>
<feature type="region of interest" description="Disordered" evidence="1">
    <location>
        <begin position="22"/>
        <end position="60"/>
    </location>
</feature>
<dbReference type="EMBL" id="BMAO01035827">
    <property type="protein sequence ID" value="GFR06293.1"/>
    <property type="molecule type" value="Genomic_DNA"/>
</dbReference>
<name>A0A8X6J1V0_TRICU</name>
<sequence length="184" mass="20774">MEIIHPSPWRSQSRFQFSTIPREGQSGQTLSKSFGPRPRGWPSIHKDPFHPPTNPLSESLSRGIYHSTTSRGIWHQSSLLPPIPSQRRNYGRGTMPPFPVLITSIHRKMPPPSLLVLRPNDAPAEVGIDLTQCPPFLFARRIPNRYRPRQTYLHWQGSFQRGGETPGQGIIYKSSLSDGGDFKG</sequence>
<feature type="compositionally biased region" description="Polar residues" evidence="1">
    <location>
        <begin position="22"/>
        <end position="32"/>
    </location>
</feature>